<proteinExistence type="predicted"/>
<evidence type="ECO:0000313" key="2">
    <source>
        <dbReference type="Proteomes" id="UP000015961"/>
    </source>
</evidence>
<dbReference type="PIRSF" id="PIRSF018637">
    <property type="entry name" value="TrmK"/>
    <property type="match status" value="1"/>
</dbReference>
<gene>
    <name evidence="1" type="ORF">I573_01624</name>
</gene>
<dbReference type="InterPro" id="IPR029063">
    <property type="entry name" value="SAM-dependent_MTases_sf"/>
</dbReference>
<dbReference type="PANTHER" id="PTHR38451:SF1">
    <property type="entry name" value="TRNA (ADENINE(22)-N(1))-METHYLTRANSFERASE"/>
    <property type="match status" value="1"/>
</dbReference>
<organism evidence="1 2">
    <name type="scientific">Enterococcus sulfureus ATCC 49903</name>
    <dbReference type="NCBI Taxonomy" id="1140003"/>
    <lineage>
        <taxon>Bacteria</taxon>
        <taxon>Bacillati</taxon>
        <taxon>Bacillota</taxon>
        <taxon>Bacilli</taxon>
        <taxon>Lactobacillales</taxon>
        <taxon>Enterococcaceae</taxon>
        <taxon>Enterococcus</taxon>
    </lineage>
</organism>
<dbReference type="PATRIC" id="fig|1140003.3.peg.1012"/>
<accession>S0NRI2</accession>
<dbReference type="RefSeq" id="WP_016185506.1">
    <property type="nucleotide sequence ID" value="NZ_ASWO01000005.1"/>
</dbReference>
<dbReference type="Gene3D" id="1.10.287.1890">
    <property type="match status" value="1"/>
</dbReference>
<name>S0NRI2_9ENTE</name>
<comment type="caution">
    <text evidence="1">The sequence shown here is derived from an EMBL/GenBank/DDBJ whole genome shotgun (WGS) entry which is preliminary data.</text>
</comment>
<dbReference type="InterPro" id="IPR006901">
    <property type="entry name" value="TrmK"/>
</dbReference>
<dbReference type="STRING" id="1140003.OMY_01054"/>
<evidence type="ECO:0008006" key="3">
    <source>
        <dbReference type="Google" id="ProtNLM"/>
    </source>
</evidence>
<dbReference type="eggNOG" id="COG2384">
    <property type="taxonomic scope" value="Bacteria"/>
</dbReference>
<dbReference type="OrthoDB" id="5881184at2"/>
<dbReference type="GO" id="GO:0160105">
    <property type="term" value="F:tRNA (adenine(22)-N1)-methyltransferase activity"/>
    <property type="evidence" value="ECO:0007669"/>
    <property type="project" value="InterPro"/>
</dbReference>
<protein>
    <recommendedName>
        <fullName evidence="3">SAM-dependent methyltransferase</fullName>
    </recommendedName>
</protein>
<dbReference type="Proteomes" id="UP000015961">
    <property type="component" value="Unassembled WGS sequence"/>
</dbReference>
<dbReference type="Gene3D" id="3.40.50.150">
    <property type="entry name" value="Vaccinia Virus protein VP39"/>
    <property type="match status" value="1"/>
</dbReference>
<dbReference type="AlphaFoldDB" id="S0NRI2"/>
<dbReference type="Pfam" id="PF04816">
    <property type="entry name" value="TrmK"/>
    <property type="match status" value="1"/>
</dbReference>
<reference evidence="1 2" key="1">
    <citation type="submission" date="2013-03" db="EMBL/GenBank/DDBJ databases">
        <title>The Genome Sequence of Enterococcus sulfureus ATCC_49903 (PacBio/Illumina hybrid assembly).</title>
        <authorList>
            <consortium name="The Broad Institute Genomics Platform"/>
            <consortium name="The Broad Institute Genome Sequencing Center for Infectious Disease"/>
            <person name="Earl A."/>
            <person name="Russ C."/>
            <person name="Gilmore M."/>
            <person name="Surin D."/>
            <person name="Walker B."/>
            <person name="Young S."/>
            <person name="Zeng Q."/>
            <person name="Gargeya S."/>
            <person name="Fitzgerald M."/>
            <person name="Haas B."/>
            <person name="Abouelleil A."/>
            <person name="Allen A.W."/>
            <person name="Alvarado L."/>
            <person name="Arachchi H.M."/>
            <person name="Berlin A.M."/>
            <person name="Chapman S.B."/>
            <person name="Gainer-Dewar J."/>
            <person name="Goldberg J."/>
            <person name="Griggs A."/>
            <person name="Gujja S."/>
            <person name="Hansen M."/>
            <person name="Howarth C."/>
            <person name="Imamovic A."/>
            <person name="Ireland A."/>
            <person name="Larimer J."/>
            <person name="McCowan C."/>
            <person name="Murphy C."/>
            <person name="Pearson M."/>
            <person name="Poon T.W."/>
            <person name="Priest M."/>
            <person name="Roberts A."/>
            <person name="Saif S."/>
            <person name="Shea T."/>
            <person name="Sisk P."/>
            <person name="Sykes S."/>
            <person name="Wortman J."/>
            <person name="Nusbaum C."/>
            <person name="Birren B."/>
        </authorList>
    </citation>
    <scope>NUCLEOTIDE SEQUENCE [LARGE SCALE GENOMIC DNA]</scope>
    <source>
        <strain evidence="1 2">ATCC 49903</strain>
    </source>
</reference>
<dbReference type="SUPFAM" id="SSF53335">
    <property type="entry name" value="S-adenosyl-L-methionine-dependent methyltransferases"/>
    <property type="match status" value="1"/>
</dbReference>
<dbReference type="EMBL" id="ASWO01000005">
    <property type="protein sequence ID" value="EOT83899.1"/>
    <property type="molecule type" value="Genomic_DNA"/>
</dbReference>
<sequence>MNEHLLSKRLEQVGKFVPQNARLADIGSDHAYLPVALMLQHQITYAIAGEVVKGPYQSAKRQVQKNGLSHQIDVRLADGLEAITLADTIEAITIAGMGGTLIRSILENGKQKNRLSHQERLILQPNIGERSLREWLMQNRYEIIDETILEENQKIYEIIVAQPVKEVMSYTQQELLFGPILRQHPSEILCRKWEREATQRQYVLTQLQQASVLNQSKYDATKQELEWIQEELTRWS</sequence>
<dbReference type="PANTHER" id="PTHR38451">
    <property type="entry name" value="TRNA (ADENINE(22)-N(1))-METHYLTRANSFERASE"/>
    <property type="match status" value="1"/>
</dbReference>
<keyword evidence="2" id="KW-1185">Reference proteome</keyword>
<evidence type="ECO:0000313" key="1">
    <source>
        <dbReference type="EMBL" id="EOT83899.1"/>
    </source>
</evidence>